<organism evidence="1 2">
    <name type="scientific">Halogranum salarium B-1</name>
    <dbReference type="NCBI Taxonomy" id="1210908"/>
    <lineage>
        <taxon>Archaea</taxon>
        <taxon>Methanobacteriati</taxon>
        <taxon>Methanobacteriota</taxon>
        <taxon>Stenosarchaea group</taxon>
        <taxon>Halobacteria</taxon>
        <taxon>Halobacteriales</taxon>
        <taxon>Haloferacaceae</taxon>
    </lineage>
</organism>
<protein>
    <submittedName>
        <fullName evidence="1">Uncharacterized protein</fullName>
    </submittedName>
</protein>
<evidence type="ECO:0000313" key="1">
    <source>
        <dbReference type="EMBL" id="EJN57548.1"/>
    </source>
</evidence>
<dbReference type="EMBL" id="ALJD01000012">
    <property type="protein sequence ID" value="EJN57548.1"/>
    <property type="molecule type" value="Genomic_DNA"/>
</dbReference>
<reference evidence="1 2" key="1">
    <citation type="journal article" date="2012" name="J. Bacteriol.">
        <title>Draft Genome Sequence of the Extremely Halophilic Archaeon Halogranum salarium B-1T.</title>
        <authorList>
            <person name="Kim K.K."/>
            <person name="Lee K.C."/>
            <person name="Lee J.S."/>
        </authorList>
    </citation>
    <scope>NUCLEOTIDE SEQUENCE [LARGE SCALE GENOMIC DNA]</scope>
    <source>
        <strain evidence="1 2">B-1</strain>
    </source>
</reference>
<dbReference type="AlphaFoldDB" id="J2ZWZ5"/>
<name>J2ZWZ5_9EURY</name>
<dbReference type="Proteomes" id="UP000007813">
    <property type="component" value="Unassembled WGS sequence"/>
</dbReference>
<evidence type="ECO:0000313" key="2">
    <source>
        <dbReference type="Proteomes" id="UP000007813"/>
    </source>
</evidence>
<comment type="caution">
    <text evidence="1">The sequence shown here is derived from an EMBL/GenBank/DDBJ whole genome shotgun (WGS) entry which is preliminary data.</text>
</comment>
<accession>J2ZWZ5</accession>
<proteinExistence type="predicted"/>
<gene>
    <name evidence="1" type="ORF">HSB1_39090</name>
</gene>
<sequence>MYPLKNRLKRAFYAEETQNRFCLSERQTAAWSRTANALTGVPRNLRFLVCEREAKRLVNVTGTQSVPVGTRELCSRVRRRPLPLPTFKRRSV</sequence>